<comment type="caution">
    <text evidence="1">The sequence shown here is derived from an EMBL/GenBank/DDBJ whole genome shotgun (WGS) entry which is preliminary data.</text>
</comment>
<gene>
    <name evidence="1" type="ORF">E2C01_046748</name>
</gene>
<evidence type="ECO:0000313" key="1">
    <source>
        <dbReference type="EMBL" id="MPC52869.1"/>
    </source>
</evidence>
<keyword evidence="2" id="KW-1185">Reference proteome</keyword>
<evidence type="ECO:0000313" key="2">
    <source>
        <dbReference type="Proteomes" id="UP000324222"/>
    </source>
</evidence>
<dbReference type="AlphaFoldDB" id="A0A5B7G5M9"/>
<reference evidence="1 2" key="1">
    <citation type="submission" date="2019-05" db="EMBL/GenBank/DDBJ databases">
        <title>Another draft genome of Portunus trituberculatus and its Hox gene families provides insights of decapod evolution.</title>
        <authorList>
            <person name="Jeong J.-H."/>
            <person name="Song I."/>
            <person name="Kim S."/>
            <person name="Choi T."/>
            <person name="Kim D."/>
            <person name="Ryu S."/>
            <person name="Kim W."/>
        </authorList>
    </citation>
    <scope>NUCLEOTIDE SEQUENCE [LARGE SCALE GENOMIC DNA]</scope>
    <source>
        <tissue evidence="1">Muscle</tissue>
    </source>
</reference>
<proteinExistence type="predicted"/>
<dbReference type="Proteomes" id="UP000324222">
    <property type="component" value="Unassembled WGS sequence"/>
</dbReference>
<dbReference type="EMBL" id="VSRR010011213">
    <property type="protein sequence ID" value="MPC52869.1"/>
    <property type="molecule type" value="Genomic_DNA"/>
</dbReference>
<organism evidence="1 2">
    <name type="scientific">Portunus trituberculatus</name>
    <name type="common">Swimming crab</name>
    <name type="synonym">Neptunus trituberculatus</name>
    <dbReference type="NCBI Taxonomy" id="210409"/>
    <lineage>
        <taxon>Eukaryota</taxon>
        <taxon>Metazoa</taxon>
        <taxon>Ecdysozoa</taxon>
        <taxon>Arthropoda</taxon>
        <taxon>Crustacea</taxon>
        <taxon>Multicrustacea</taxon>
        <taxon>Malacostraca</taxon>
        <taxon>Eumalacostraca</taxon>
        <taxon>Eucarida</taxon>
        <taxon>Decapoda</taxon>
        <taxon>Pleocyemata</taxon>
        <taxon>Brachyura</taxon>
        <taxon>Eubrachyura</taxon>
        <taxon>Portunoidea</taxon>
        <taxon>Portunidae</taxon>
        <taxon>Portuninae</taxon>
        <taxon>Portunus</taxon>
    </lineage>
</organism>
<name>A0A5B7G5M9_PORTR</name>
<accession>A0A5B7G5M9</accession>
<protein>
    <submittedName>
        <fullName evidence="1">Uncharacterized protein</fullName>
    </submittedName>
</protein>
<sequence length="128" mass="14314">MAPPLEAKGKVKSTHYICAWPGRSSPSAWPMRLCRVTRLAPAHRATETSGFSQFTFPRFFQLTFHRPTTRKDGQPSELCLACPSLDANKGPRNASQTRWPLHQGDLEQLVVVDEGTNANEILHCQLKS</sequence>